<reference evidence="1 2" key="1">
    <citation type="journal article" date="2022" name="Genome Biol. Evol.">
        <title>The Spruce Budworm Genome: Reconstructing the Evolutionary History of Antifreeze Proteins.</title>
        <authorList>
            <person name="Beliveau C."/>
            <person name="Gagne P."/>
            <person name="Picq S."/>
            <person name="Vernygora O."/>
            <person name="Keeling C.I."/>
            <person name="Pinkney K."/>
            <person name="Doucet D."/>
            <person name="Wen F."/>
            <person name="Johnston J.S."/>
            <person name="Maaroufi H."/>
            <person name="Boyle B."/>
            <person name="Laroche J."/>
            <person name="Dewar K."/>
            <person name="Juretic N."/>
            <person name="Blackburn G."/>
            <person name="Nisole A."/>
            <person name="Brunet B."/>
            <person name="Brandao M."/>
            <person name="Lumley L."/>
            <person name="Duan J."/>
            <person name="Quan G."/>
            <person name="Lucarotti C.J."/>
            <person name="Roe A.D."/>
            <person name="Sperling F.A.H."/>
            <person name="Levesque R.C."/>
            <person name="Cusson M."/>
        </authorList>
    </citation>
    <scope>NUCLEOTIDE SEQUENCE [LARGE SCALE GENOMIC DNA]</scope>
    <source>
        <strain evidence="1">Glfc:IPQL:Cfum</strain>
    </source>
</reference>
<comment type="caution">
    <text evidence="1">The sequence shown here is derived from an EMBL/GenBank/DDBJ whole genome shotgun (WGS) entry which is preliminary data.</text>
</comment>
<dbReference type="Proteomes" id="UP001064048">
    <property type="component" value="Chromosome 13"/>
</dbReference>
<proteinExistence type="predicted"/>
<evidence type="ECO:0000313" key="2">
    <source>
        <dbReference type="Proteomes" id="UP001064048"/>
    </source>
</evidence>
<sequence>MNKNFEKINRGTFFQHAGKIDDIQDPEISEKFYGDLQRAADLPALDIQRGRDLGLRGYNDYRHICGMKPAKKFEDFADVMDYEKIESLKKLYVEIEDIDLLAGIMSENFIRGTFAGPTLFCIMTKQLQLFRFADRFWFERGDQFHSLTLPPASAPSFPPQHVPDVRAPRSSTSCVSHSFTDLGLHDKKISTGNDSFTDHGFHDKHIKVEAQLHEIRKTNIARLACDNADAIKAIQPRAFENVGPNNKHVPCTHIPGLDITKWKDISCRNDKYYHSDHDEQRDSYRNNYENMSPMNNHNQNDGKNNRFVSNDGKIGAKGHWFVNQYGKDDVDEYWPVQSNRKNKENKHWTMGEDDGQYRPQKYNFMNKEIHNKYRPASVLKEEDGKYDDETDWPYGRSSKKQSQWASMEGANIRHNTYAYNGQPFTSVSHQYSHSYSSDFW</sequence>
<protein>
    <submittedName>
        <fullName evidence="1">Uncharacterized protein</fullName>
    </submittedName>
</protein>
<gene>
    <name evidence="1" type="ORF">MSG28_008151</name>
</gene>
<accession>A0ACC0JAA9</accession>
<name>A0ACC0JAA9_CHOFU</name>
<dbReference type="EMBL" id="CM046113">
    <property type="protein sequence ID" value="KAI8421021.1"/>
    <property type="molecule type" value="Genomic_DNA"/>
</dbReference>
<evidence type="ECO:0000313" key="1">
    <source>
        <dbReference type="EMBL" id="KAI8421021.1"/>
    </source>
</evidence>
<organism evidence="1 2">
    <name type="scientific">Choristoneura fumiferana</name>
    <name type="common">Spruce budworm moth</name>
    <name type="synonym">Archips fumiferana</name>
    <dbReference type="NCBI Taxonomy" id="7141"/>
    <lineage>
        <taxon>Eukaryota</taxon>
        <taxon>Metazoa</taxon>
        <taxon>Ecdysozoa</taxon>
        <taxon>Arthropoda</taxon>
        <taxon>Hexapoda</taxon>
        <taxon>Insecta</taxon>
        <taxon>Pterygota</taxon>
        <taxon>Neoptera</taxon>
        <taxon>Endopterygota</taxon>
        <taxon>Lepidoptera</taxon>
        <taxon>Glossata</taxon>
        <taxon>Ditrysia</taxon>
        <taxon>Tortricoidea</taxon>
        <taxon>Tortricidae</taxon>
        <taxon>Tortricinae</taxon>
        <taxon>Choristoneura</taxon>
    </lineage>
</organism>
<keyword evidence="2" id="KW-1185">Reference proteome</keyword>